<comment type="similarity">
    <text evidence="2">Belongs to the plant LTP family.</text>
</comment>
<feature type="domain" description="Bifunctional inhibitor/plant lipid transfer protein/seed storage helical" evidence="10">
    <location>
        <begin position="32"/>
        <end position="105"/>
    </location>
</feature>
<evidence type="ECO:0000313" key="11">
    <source>
        <dbReference type="EMBL" id="KAG8388053.1"/>
    </source>
</evidence>
<dbReference type="Gene3D" id="1.10.110.10">
    <property type="entry name" value="Plant lipid-transfer and hydrophobic proteins"/>
    <property type="match status" value="1"/>
</dbReference>
<dbReference type="GO" id="GO:0098552">
    <property type="term" value="C:side of membrane"/>
    <property type="evidence" value="ECO:0007669"/>
    <property type="project" value="UniProtKB-KW"/>
</dbReference>
<keyword evidence="12" id="KW-1185">Reference proteome</keyword>
<evidence type="ECO:0000256" key="4">
    <source>
        <dbReference type="ARBA" id="ARBA00022622"/>
    </source>
</evidence>
<evidence type="ECO:0000256" key="7">
    <source>
        <dbReference type="ARBA" id="ARBA00023180"/>
    </source>
</evidence>
<evidence type="ECO:0000259" key="10">
    <source>
        <dbReference type="Pfam" id="PF14368"/>
    </source>
</evidence>
<organism evidence="11 12">
    <name type="scientific">Buddleja alternifolia</name>
    <dbReference type="NCBI Taxonomy" id="168488"/>
    <lineage>
        <taxon>Eukaryota</taxon>
        <taxon>Viridiplantae</taxon>
        <taxon>Streptophyta</taxon>
        <taxon>Embryophyta</taxon>
        <taxon>Tracheophyta</taxon>
        <taxon>Spermatophyta</taxon>
        <taxon>Magnoliopsida</taxon>
        <taxon>eudicotyledons</taxon>
        <taxon>Gunneridae</taxon>
        <taxon>Pentapetalae</taxon>
        <taxon>asterids</taxon>
        <taxon>lamiids</taxon>
        <taxon>Lamiales</taxon>
        <taxon>Scrophulariaceae</taxon>
        <taxon>Buddlejeae</taxon>
        <taxon>Buddleja</taxon>
    </lineage>
</organism>
<dbReference type="Pfam" id="PF14368">
    <property type="entry name" value="LTP_2"/>
    <property type="match status" value="1"/>
</dbReference>
<sequence>MAIISNMSIWFLLVVLCSWVIVGYCQGGGDLPCVQSLMPCQPYLKGAVAPPASCCVPLKQIVATEVQCLCAVFNNQAIMKSLNVTQADALNLVKSCGSSADTSLCNTAATPPSPPSTPSASSNNTLNEDAYVSEFMNIEEVVDEVSNVEDVETIVVDKAMIDAISEAIPKTFLTQQ</sequence>
<evidence type="ECO:0000256" key="6">
    <source>
        <dbReference type="ARBA" id="ARBA00023157"/>
    </source>
</evidence>
<evidence type="ECO:0000313" key="12">
    <source>
        <dbReference type="Proteomes" id="UP000826271"/>
    </source>
</evidence>
<reference evidence="11" key="1">
    <citation type="submission" date="2019-10" db="EMBL/GenBank/DDBJ databases">
        <authorList>
            <person name="Zhang R."/>
            <person name="Pan Y."/>
            <person name="Wang J."/>
            <person name="Ma R."/>
            <person name="Yu S."/>
        </authorList>
    </citation>
    <scope>NUCLEOTIDE SEQUENCE</scope>
    <source>
        <strain evidence="11">LA-IB0</strain>
        <tissue evidence="11">Leaf</tissue>
    </source>
</reference>
<keyword evidence="6" id="KW-1015">Disulfide bond</keyword>
<keyword evidence="8" id="KW-0449">Lipoprotein</keyword>
<dbReference type="SUPFAM" id="SSF47699">
    <property type="entry name" value="Bifunctional inhibitor/lipid-transfer protein/seed storage 2S albumin"/>
    <property type="match status" value="1"/>
</dbReference>
<dbReference type="CDD" id="cd00010">
    <property type="entry name" value="AAI_LTSS"/>
    <property type="match status" value="1"/>
</dbReference>
<feature type="signal peptide" evidence="9">
    <location>
        <begin position="1"/>
        <end position="25"/>
    </location>
</feature>
<accession>A0AAV6Y056</accession>
<keyword evidence="3" id="KW-1003">Cell membrane</keyword>
<evidence type="ECO:0000256" key="2">
    <source>
        <dbReference type="ARBA" id="ARBA00009748"/>
    </source>
</evidence>
<protein>
    <recommendedName>
        <fullName evidence="10">Bifunctional inhibitor/plant lipid transfer protein/seed storage helical domain-containing protein</fullName>
    </recommendedName>
</protein>
<comment type="subcellular location">
    <subcellularLocation>
        <location evidence="1">Cell membrane</location>
        <topology evidence="1">Lipid-anchor</topology>
        <topology evidence="1">GPI-anchor</topology>
    </subcellularLocation>
</comment>
<keyword evidence="4" id="KW-0336">GPI-anchor</keyword>
<dbReference type="InterPro" id="IPR043325">
    <property type="entry name" value="LTSS"/>
</dbReference>
<dbReference type="Proteomes" id="UP000826271">
    <property type="component" value="Unassembled WGS sequence"/>
</dbReference>
<comment type="caution">
    <text evidence="11">The sequence shown here is derived from an EMBL/GenBank/DDBJ whole genome shotgun (WGS) entry which is preliminary data.</text>
</comment>
<dbReference type="EMBL" id="WHWC01000002">
    <property type="protein sequence ID" value="KAG8388053.1"/>
    <property type="molecule type" value="Genomic_DNA"/>
</dbReference>
<dbReference type="GO" id="GO:0005886">
    <property type="term" value="C:plasma membrane"/>
    <property type="evidence" value="ECO:0007669"/>
    <property type="project" value="UniProtKB-SubCell"/>
</dbReference>
<gene>
    <name evidence="11" type="ORF">BUALT_Bualt02G0085200</name>
</gene>
<feature type="chain" id="PRO_5043899586" description="Bifunctional inhibitor/plant lipid transfer protein/seed storage helical domain-containing protein" evidence="9">
    <location>
        <begin position="26"/>
        <end position="176"/>
    </location>
</feature>
<name>A0AAV6Y056_9LAMI</name>
<evidence type="ECO:0000256" key="1">
    <source>
        <dbReference type="ARBA" id="ARBA00004609"/>
    </source>
</evidence>
<dbReference type="InterPro" id="IPR016140">
    <property type="entry name" value="Bifunc_inhib/LTP/seed_store"/>
</dbReference>
<dbReference type="AlphaFoldDB" id="A0AAV6Y056"/>
<dbReference type="InterPro" id="IPR036312">
    <property type="entry name" value="Bifun_inhib/LTP/seed_sf"/>
</dbReference>
<evidence type="ECO:0000256" key="8">
    <source>
        <dbReference type="ARBA" id="ARBA00023288"/>
    </source>
</evidence>
<keyword evidence="4" id="KW-0472">Membrane</keyword>
<evidence type="ECO:0000256" key="5">
    <source>
        <dbReference type="ARBA" id="ARBA00022729"/>
    </source>
</evidence>
<dbReference type="PANTHER" id="PTHR33044">
    <property type="entry name" value="BIFUNCTIONAL INHIBITOR/LIPID-TRANSFER PROTEIN/SEED STORAGE 2S ALBUMIN SUPERFAMILY PROTEIN-RELATED"/>
    <property type="match status" value="1"/>
</dbReference>
<keyword evidence="7" id="KW-0325">Glycoprotein</keyword>
<evidence type="ECO:0000256" key="3">
    <source>
        <dbReference type="ARBA" id="ARBA00022475"/>
    </source>
</evidence>
<keyword evidence="5 9" id="KW-0732">Signal</keyword>
<evidence type="ECO:0000256" key="9">
    <source>
        <dbReference type="SAM" id="SignalP"/>
    </source>
</evidence>
<proteinExistence type="inferred from homology"/>